<protein>
    <submittedName>
        <fullName evidence="6">Deacylase</fullName>
    </submittedName>
</protein>
<sequence length="333" mass="37036">MFKEINLHFRTLAEAQAGQSLDSIAVIHERFEDREVTFLRLQGLKEGPTVWLQAALHGDEYDGILACMHLLEKVDTGLLSGTIVMCPVANPEAFLAKANGNPADGVNMNRIFGNPSQDSYSYRYGRWLLGHILSQADYFIDLHGGGHYLEVCPFAMVASNRPEAFERAMQLLRDVELTAIYECSEQSKGMFINEVCRHGIPAVLLESGGGLSWEEEAVAQHVKSVLAMLGRASMLPMAPADHPSEATPYCVREITELRFEVDGLQLERASAGRILDKGELLLELVSYPEFQRKVIANPLDRALVLSIHTAASLKKGEYAVMLGKIEKNYTWKE</sequence>
<reference evidence="6" key="1">
    <citation type="submission" date="2021-03" db="EMBL/GenBank/DDBJ databases">
        <title>Antimicrobial resistance genes in bacteria isolated from Japanese honey, and their potential for conferring macrolide and lincosamide resistance in the American foulbrood pathogen Paenibacillus larvae.</title>
        <authorList>
            <person name="Okamoto M."/>
            <person name="Kumagai M."/>
            <person name="Kanamori H."/>
            <person name="Takamatsu D."/>
        </authorList>
    </citation>
    <scope>NUCLEOTIDE SEQUENCE</scope>
    <source>
        <strain evidence="6">J41TS4</strain>
    </source>
</reference>
<dbReference type="Proteomes" id="UP000678895">
    <property type="component" value="Unassembled WGS sequence"/>
</dbReference>
<dbReference type="GO" id="GO:0016811">
    <property type="term" value="F:hydrolase activity, acting on carbon-nitrogen (but not peptide) bonds, in linear amides"/>
    <property type="evidence" value="ECO:0007669"/>
    <property type="project" value="InterPro"/>
</dbReference>
<comment type="cofactor">
    <cofactor evidence="1">
        <name>Zn(2+)</name>
        <dbReference type="ChEBI" id="CHEBI:29105"/>
    </cofactor>
</comment>
<dbReference type="InterPro" id="IPR053138">
    <property type="entry name" value="N-alpha-Ac-DABA_deacetylase"/>
</dbReference>
<dbReference type="PIRSF" id="PIRSF039012">
    <property type="entry name" value="ASP"/>
    <property type="match status" value="1"/>
</dbReference>
<dbReference type="PANTHER" id="PTHR37326:SF1">
    <property type="entry name" value="BLL3975 PROTEIN"/>
    <property type="match status" value="1"/>
</dbReference>
<comment type="caution">
    <text evidence="6">The sequence shown here is derived from an EMBL/GenBank/DDBJ whole genome shotgun (WGS) entry which is preliminary data.</text>
</comment>
<evidence type="ECO:0000313" key="7">
    <source>
        <dbReference type="Proteomes" id="UP000678895"/>
    </source>
</evidence>
<dbReference type="EMBL" id="BORS01000016">
    <property type="protein sequence ID" value="GIO44240.1"/>
    <property type="molecule type" value="Genomic_DNA"/>
</dbReference>
<dbReference type="Gene3D" id="3.40.630.10">
    <property type="entry name" value="Zn peptidases"/>
    <property type="match status" value="1"/>
</dbReference>
<dbReference type="Pfam" id="PF24827">
    <property type="entry name" value="AstE_AspA_cat"/>
    <property type="match status" value="1"/>
</dbReference>
<evidence type="ECO:0000313" key="6">
    <source>
        <dbReference type="EMBL" id="GIO44240.1"/>
    </source>
</evidence>
<keyword evidence="7" id="KW-1185">Reference proteome</keyword>
<proteinExistence type="predicted"/>
<name>A0A919Y8D2_9BACL</name>
<dbReference type="GO" id="GO:0016788">
    <property type="term" value="F:hydrolase activity, acting on ester bonds"/>
    <property type="evidence" value="ECO:0007669"/>
    <property type="project" value="InterPro"/>
</dbReference>
<dbReference type="GO" id="GO:0046872">
    <property type="term" value="F:metal ion binding"/>
    <property type="evidence" value="ECO:0007669"/>
    <property type="project" value="UniProtKB-KW"/>
</dbReference>
<dbReference type="InterPro" id="IPR043795">
    <property type="entry name" value="N-alpha-Ac-DABA-like"/>
</dbReference>
<keyword evidence="3" id="KW-0378">Hydrolase</keyword>
<dbReference type="InterPro" id="IPR055438">
    <property type="entry name" value="AstE_AspA_cat"/>
</dbReference>
<dbReference type="PANTHER" id="PTHR37326">
    <property type="entry name" value="BLL3975 PROTEIN"/>
    <property type="match status" value="1"/>
</dbReference>
<accession>A0A919Y8D2</accession>
<dbReference type="RefSeq" id="WP_301629893.1">
    <property type="nucleotide sequence ID" value="NZ_BORS01000016.1"/>
</dbReference>
<evidence type="ECO:0000259" key="5">
    <source>
        <dbReference type="Pfam" id="PF24827"/>
    </source>
</evidence>
<evidence type="ECO:0000256" key="3">
    <source>
        <dbReference type="ARBA" id="ARBA00022801"/>
    </source>
</evidence>
<keyword evidence="4" id="KW-0862">Zinc</keyword>
<evidence type="ECO:0000256" key="4">
    <source>
        <dbReference type="ARBA" id="ARBA00022833"/>
    </source>
</evidence>
<evidence type="ECO:0000256" key="1">
    <source>
        <dbReference type="ARBA" id="ARBA00001947"/>
    </source>
</evidence>
<organism evidence="6 7">
    <name type="scientific">Paenibacillus apis</name>
    <dbReference type="NCBI Taxonomy" id="1792174"/>
    <lineage>
        <taxon>Bacteria</taxon>
        <taxon>Bacillati</taxon>
        <taxon>Bacillota</taxon>
        <taxon>Bacilli</taxon>
        <taxon>Bacillales</taxon>
        <taxon>Paenibacillaceae</taxon>
        <taxon>Paenibacillus</taxon>
    </lineage>
</organism>
<evidence type="ECO:0000256" key="2">
    <source>
        <dbReference type="ARBA" id="ARBA00022723"/>
    </source>
</evidence>
<dbReference type="SUPFAM" id="SSF53187">
    <property type="entry name" value="Zn-dependent exopeptidases"/>
    <property type="match status" value="1"/>
</dbReference>
<feature type="domain" description="Succinylglutamate desuccinylase/Aspartoacylase catalytic" evidence="5">
    <location>
        <begin position="47"/>
        <end position="229"/>
    </location>
</feature>
<keyword evidence="2" id="KW-0479">Metal-binding</keyword>
<dbReference type="AlphaFoldDB" id="A0A919Y8D2"/>
<gene>
    <name evidence="6" type="ORF">J41TS4_39980</name>
</gene>